<accession>A0A561VMU9</accession>
<name>A0A561VMU9_ACTTI</name>
<protein>
    <submittedName>
        <fullName evidence="1">Uncharacterized protein</fullName>
    </submittedName>
</protein>
<proteinExistence type="predicted"/>
<evidence type="ECO:0000313" key="1">
    <source>
        <dbReference type="EMBL" id="TWG12922.1"/>
    </source>
</evidence>
<dbReference type="Proteomes" id="UP000320239">
    <property type="component" value="Unassembled WGS sequence"/>
</dbReference>
<reference evidence="1 2" key="1">
    <citation type="submission" date="2019-06" db="EMBL/GenBank/DDBJ databases">
        <title>Sequencing the genomes of 1000 actinobacteria strains.</title>
        <authorList>
            <person name="Klenk H.-P."/>
        </authorList>
    </citation>
    <scope>NUCLEOTIDE SEQUENCE [LARGE SCALE GENOMIC DNA]</scope>
    <source>
        <strain evidence="1 2">DSM 43866</strain>
    </source>
</reference>
<keyword evidence="2" id="KW-1185">Reference proteome</keyword>
<gene>
    <name evidence="1" type="ORF">FHX34_105790</name>
</gene>
<sequence length="103" mass="11065">MSLWAQGNRRAELDTGLHVDNVDAGTPWDVHWSVTISDNGGTSRQDYNEGQGKFAGKSWLGGIRSLGLSSGLATAKVTVASFAITTSGWICYSNQPKTTDLIY</sequence>
<organism evidence="1 2">
    <name type="scientific">Actinoplanes teichomyceticus</name>
    <dbReference type="NCBI Taxonomy" id="1867"/>
    <lineage>
        <taxon>Bacteria</taxon>
        <taxon>Bacillati</taxon>
        <taxon>Actinomycetota</taxon>
        <taxon>Actinomycetes</taxon>
        <taxon>Micromonosporales</taxon>
        <taxon>Micromonosporaceae</taxon>
        <taxon>Actinoplanes</taxon>
    </lineage>
</organism>
<dbReference type="AlphaFoldDB" id="A0A561VMU9"/>
<evidence type="ECO:0000313" key="2">
    <source>
        <dbReference type="Proteomes" id="UP000320239"/>
    </source>
</evidence>
<dbReference type="EMBL" id="VIWY01000005">
    <property type="protein sequence ID" value="TWG12922.1"/>
    <property type="molecule type" value="Genomic_DNA"/>
</dbReference>
<comment type="caution">
    <text evidence="1">The sequence shown here is derived from an EMBL/GenBank/DDBJ whole genome shotgun (WGS) entry which is preliminary data.</text>
</comment>